<name>V7CZN3_PHAVU</name>
<dbReference type="InterPro" id="IPR027417">
    <property type="entry name" value="P-loop_NTPase"/>
</dbReference>
<dbReference type="PROSITE" id="PS50893">
    <property type="entry name" value="ABC_TRANSPORTER_2"/>
    <property type="match status" value="2"/>
</dbReference>
<keyword evidence="8 11" id="KW-1133">Transmembrane helix</keyword>
<feature type="compositionally biased region" description="Polar residues" evidence="10">
    <location>
        <begin position="825"/>
        <end position="836"/>
    </location>
</feature>
<feature type="region of interest" description="Disordered" evidence="10">
    <location>
        <begin position="801"/>
        <end position="837"/>
    </location>
</feature>
<evidence type="ECO:0000256" key="1">
    <source>
        <dbReference type="ARBA" id="ARBA00004141"/>
    </source>
</evidence>
<evidence type="ECO:0000256" key="2">
    <source>
        <dbReference type="ARBA" id="ARBA00006012"/>
    </source>
</evidence>
<dbReference type="GO" id="GO:0016887">
    <property type="term" value="F:ATP hydrolysis activity"/>
    <property type="evidence" value="ECO:0007669"/>
    <property type="project" value="InterPro"/>
</dbReference>
<feature type="transmembrane region" description="Helical" evidence="11">
    <location>
        <begin position="1313"/>
        <end position="1334"/>
    </location>
</feature>
<feature type="transmembrane region" description="Helical" evidence="11">
    <location>
        <begin position="677"/>
        <end position="700"/>
    </location>
</feature>
<dbReference type="EMBL" id="CM002288">
    <property type="protein sequence ID" value="ESW34863.1"/>
    <property type="molecule type" value="Genomic_DNA"/>
</dbReference>
<dbReference type="Pfam" id="PF19055">
    <property type="entry name" value="ABC2_membrane_7"/>
    <property type="match status" value="2"/>
</dbReference>
<dbReference type="InterPro" id="IPR003593">
    <property type="entry name" value="AAA+_ATPase"/>
</dbReference>
<dbReference type="GO" id="GO:0016020">
    <property type="term" value="C:membrane"/>
    <property type="evidence" value="ECO:0007669"/>
    <property type="project" value="UniProtKB-SubCell"/>
</dbReference>
<feature type="domain" description="ABC transporter" evidence="12">
    <location>
        <begin position="851"/>
        <end position="1103"/>
    </location>
</feature>
<keyword evidence="3" id="KW-0813">Transport</keyword>
<evidence type="ECO:0000256" key="11">
    <source>
        <dbReference type="SAM" id="Phobius"/>
    </source>
</evidence>
<organism evidence="13 14">
    <name type="scientific">Phaseolus vulgaris</name>
    <name type="common">Kidney bean</name>
    <name type="synonym">French bean</name>
    <dbReference type="NCBI Taxonomy" id="3885"/>
    <lineage>
        <taxon>Eukaryota</taxon>
        <taxon>Viridiplantae</taxon>
        <taxon>Streptophyta</taxon>
        <taxon>Embryophyta</taxon>
        <taxon>Tracheophyta</taxon>
        <taxon>Spermatophyta</taxon>
        <taxon>Magnoliopsida</taxon>
        <taxon>eudicotyledons</taxon>
        <taxon>Gunneridae</taxon>
        <taxon>Pentapetalae</taxon>
        <taxon>rosids</taxon>
        <taxon>fabids</taxon>
        <taxon>Fabales</taxon>
        <taxon>Fabaceae</taxon>
        <taxon>Papilionoideae</taxon>
        <taxon>50 kb inversion clade</taxon>
        <taxon>NPAAA clade</taxon>
        <taxon>indigoferoid/millettioid clade</taxon>
        <taxon>Phaseoleae</taxon>
        <taxon>Phaseolus</taxon>
    </lineage>
</organism>
<feature type="transmembrane region" description="Helical" evidence="11">
    <location>
        <begin position="763"/>
        <end position="790"/>
    </location>
</feature>
<protein>
    <recommendedName>
        <fullName evidence="12">ABC transporter domain-containing protein</fullName>
    </recommendedName>
</protein>
<evidence type="ECO:0000313" key="13">
    <source>
        <dbReference type="EMBL" id="ESW34863.1"/>
    </source>
</evidence>
<dbReference type="Pfam" id="PF00005">
    <property type="entry name" value="ABC_tran"/>
    <property type="match status" value="2"/>
</dbReference>
<feature type="transmembrane region" description="Helical" evidence="11">
    <location>
        <begin position="1283"/>
        <end position="1301"/>
    </location>
</feature>
<keyword evidence="5" id="KW-0677">Repeat</keyword>
<dbReference type="Gene3D" id="3.40.50.300">
    <property type="entry name" value="P-loop containing nucleotide triphosphate hydrolases"/>
    <property type="match status" value="2"/>
</dbReference>
<dbReference type="FunFam" id="3.40.50.300:FF:000179">
    <property type="entry name" value="ABC transporter G family member 34"/>
    <property type="match status" value="1"/>
</dbReference>
<dbReference type="Proteomes" id="UP000000226">
    <property type="component" value="Chromosome 1"/>
</dbReference>
<dbReference type="Pfam" id="PF01061">
    <property type="entry name" value="ABC2_membrane"/>
    <property type="match status" value="2"/>
</dbReference>
<dbReference type="Pfam" id="PF14510">
    <property type="entry name" value="ABC_trans_N"/>
    <property type="match status" value="1"/>
</dbReference>
<keyword evidence="9 11" id="KW-0472">Membrane</keyword>
<evidence type="ECO:0000313" key="14">
    <source>
        <dbReference type="Proteomes" id="UP000000226"/>
    </source>
</evidence>
<dbReference type="CDD" id="cd03232">
    <property type="entry name" value="ABCG_PDR_domain2"/>
    <property type="match status" value="1"/>
</dbReference>
<dbReference type="InterPro" id="IPR013525">
    <property type="entry name" value="ABC2_TM"/>
</dbReference>
<dbReference type="CDD" id="cd03233">
    <property type="entry name" value="ABCG_PDR_domain1"/>
    <property type="match status" value="1"/>
</dbReference>
<feature type="transmembrane region" description="Helical" evidence="11">
    <location>
        <begin position="1371"/>
        <end position="1390"/>
    </location>
</feature>
<feature type="transmembrane region" description="Helical" evidence="11">
    <location>
        <begin position="1197"/>
        <end position="1215"/>
    </location>
</feature>
<dbReference type="InterPro" id="IPR043926">
    <property type="entry name" value="ABCG_dom"/>
</dbReference>
<evidence type="ECO:0000256" key="6">
    <source>
        <dbReference type="ARBA" id="ARBA00022741"/>
    </source>
</evidence>
<feature type="transmembrane region" description="Helical" evidence="11">
    <location>
        <begin position="1421"/>
        <end position="1444"/>
    </location>
</feature>
<dbReference type="SUPFAM" id="SSF52540">
    <property type="entry name" value="P-loop containing nucleoside triphosphate hydrolases"/>
    <property type="match status" value="2"/>
</dbReference>
<dbReference type="GO" id="GO:0005524">
    <property type="term" value="F:ATP binding"/>
    <property type="evidence" value="ECO:0007669"/>
    <property type="project" value="UniProtKB-KW"/>
</dbReference>
<dbReference type="InterPro" id="IPR003439">
    <property type="entry name" value="ABC_transporter-like_ATP-bd"/>
</dbReference>
<dbReference type="OMA" id="ACGYFVQ"/>
<dbReference type="SMART" id="SM00382">
    <property type="entry name" value="AAA"/>
    <property type="match status" value="2"/>
</dbReference>
<feature type="domain" description="ABC transporter" evidence="12">
    <location>
        <begin position="165"/>
        <end position="438"/>
    </location>
</feature>
<dbReference type="InterPro" id="IPR034003">
    <property type="entry name" value="ABCG_PDR_2"/>
</dbReference>
<comment type="similarity">
    <text evidence="2">Belongs to the ABC transporter superfamily. ABCG family. PDR (TC 3.A.1.205) subfamily.</text>
</comment>
<evidence type="ECO:0000259" key="12">
    <source>
        <dbReference type="PROSITE" id="PS50893"/>
    </source>
</evidence>
<dbReference type="PANTHER" id="PTHR48040:SF60">
    <property type="entry name" value="ABC TRANSPORTER DOMAIN-CONTAINING PROTEIN"/>
    <property type="match status" value="1"/>
</dbReference>
<feature type="transmembrane region" description="Helical" evidence="11">
    <location>
        <begin position="533"/>
        <end position="555"/>
    </location>
</feature>
<dbReference type="SMR" id="V7CZN3"/>
<dbReference type="OrthoDB" id="66620at2759"/>
<comment type="subcellular location">
    <subcellularLocation>
        <location evidence="1">Membrane</location>
        <topology evidence="1">Multi-pass membrane protein</topology>
    </subcellularLocation>
</comment>
<accession>V7CZN3</accession>
<dbReference type="InterPro" id="IPR029481">
    <property type="entry name" value="ABC_trans_N"/>
</dbReference>
<feature type="transmembrane region" description="Helical" evidence="11">
    <location>
        <begin position="653"/>
        <end position="671"/>
    </location>
</feature>
<proteinExistence type="inferred from homology"/>
<evidence type="ECO:0000256" key="5">
    <source>
        <dbReference type="ARBA" id="ARBA00022737"/>
    </source>
</evidence>
<evidence type="ECO:0000256" key="4">
    <source>
        <dbReference type="ARBA" id="ARBA00022692"/>
    </source>
</evidence>
<feature type="transmembrane region" description="Helical" evidence="11">
    <location>
        <begin position="1227"/>
        <end position="1244"/>
    </location>
</feature>
<dbReference type="eggNOG" id="KOG0065">
    <property type="taxonomic scope" value="Eukaryota"/>
</dbReference>
<keyword evidence="4 11" id="KW-0812">Transmembrane</keyword>
<feature type="transmembrane region" description="Helical" evidence="11">
    <location>
        <begin position="570"/>
        <end position="587"/>
    </location>
</feature>
<dbReference type="Pfam" id="PF08370">
    <property type="entry name" value="PDR_assoc"/>
    <property type="match status" value="1"/>
</dbReference>
<gene>
    <name evidence="13" type="ORF">PHAVU_001G187900g</name>
</gene>
<evidence type="ECO:0000256" key="7">
    <source>
        <dbReference type="ARBA" id="ARBA00022840"/>
    </source>
</evidence>
<keyword evidence="7" id="KW-0067">ATP-binding</keyword>
<keyword evidence="14" id="KW-1185">Reference proteome</keyword>
<dbReference type="FunFam" id="3.40.50.300:FF:000059">
    <property type="entry name" value="ABC transporter G family member 40"/>
    <property type="match status" value="1"/>
</dbReference>
<sequence>MASALAGDDLAVSASSRRSWTTSSFREAWTATPDVFNVSGRHTHEDEEEELKWAAIERLPTFERMRKGVLKHVLDDGHVVLDEVDVSNLCLPDRKLLMDSILKIVEEDNEKFLRRLRDRVDRVGIEIPKIEVRCENLSVEGDVHVGSRALPSLLNVTLNAFESVLGLFHLAPSRKREIQILKDVSGIVKPSRMTLLLGPPSSGKTSLLLALAGKLDRDLRVSGRITYCGHELNEFVPQKTCAYISQHDIHYGEMTVRETLDFSGRCLGIGTRYEALVELSRREREAGIKPDPEIDAFMKAIALSGQKTNLVTDYVLKILGLDICADIMVGDDMRRGISGGQKKRVTTGEMLVGPAKALFMDEISTGLDSSTTFQICKFMRQMVHIMDVTMVISLLQPAPETFELFDDIILLSEGQIVYQGPRDNVLEFFEHTGFKCPERKGIADFLQEVTSKKDQQQYWSRKDEPYRYVSVPEFVQAFSSFDIGEKLATELGVPYDKSRAHPAALVKDKYGITNWELLKACFSREWLLMKRSAFVYIFKTSQITIMAVITFTMFLKTEMPVGTVQDGQKFYGALFFSLVNVMFNGMAELSMTVFKLPVFYKQRDFKFYPAWAFGLPIWLLKIPLSILESGIWIIVTYYTIGFAPSASRFFRQFMAFFCIHQMALSLFRFLAAAGRTLVVANTLGTLALQLIFVLGGFVIARNDIEPWMIWGYYLSPMMYGQNAIVMNEFLDERWSKPNTDSRINEPTVGKALLKSRGFYTEEYWFWICIGALLGFSIIFNILFILSLTYLDTFRDSKGVNLDEGDEKNTKSSSRQHIEGTGMAMESSSEIATSSNQEPRRGMVLPFQPLSLAFDHISYYVDMPAEMKSRGIKSDRLQLLQDVSGIFRPGILTALVGVSGAGKTTLMDVLAGRKTGGYIEGNISISGYPKNQSTFARVSGYCEQNDIHSPHVTVYESLIFSAWLRLSSDVNEQTRKMFVEEVMELVELNPIRDALVGLPGVDGLSTEQRKRLTIAVELVSNPSIIFMDEPTSGLDARAAAIVMRTVRNTVDTGRTVVCTIHQPSIDIFEAFDELLLMKRGGQVIYAGPLGRHSHKLVEYFEAVPGVPKIKNGYNPATWMLDISSTLVEANLEVDFAEIYAKSTLYRRNEELIQELSTPSPDSKDLYFPTKYSQSFFVQCKANFWKQYWSYWRYPQYNVVRFLMTIVEGIMFGAIFWNKAHKTHKQQDLGNLLGAMYAAVFFMGAMNASSVQPVVAIERTIFYRERAAGMYSALPYAFGQVAIEAIYNAIQTAIYALMLFSTIGFDWKATSFFWFYYYIFMSFMYFTLYGMMIVALTPGHQVAAICMSFFLSFWNLFSGFIIPRMQIPIWWRWYYWASPVSWTLYGLITSQLGDRNVELEIPGNGTMQLKEFLKQNFGFEYDFLPVVAAVHVGWVILFLFVFAYGIKFLNFQKR</sequence>
<evidence type="ECO:0000256" key="8">
    <source>
        <dbReference type="ARBA" id="ARBA00022989"/>
    </source>
</evidence>
<feature type="transmembrane region" description="Helical" evidence="11">
    <location>
        <begin position="1340"/>
        <end position="1359"/>
    </location>
</feature>
<evidence type="ECO:0000256" key="3">
    <source>
        <dbReference type="ARBA" id="ARBA00022448"/>
    </source>
</evidence>
<dbReference type="PANTHER" id="PTHR48040">
    <property type="entry name" value="PLEIOTROPIC DRUG RESISTANCE PROTEIN 1-LIKE ISOFORM X1"/>
    <property type="match status" value="1"/>
</dbReference>
<reference evidence="14" key="1">
    <citation type="journal article" date="2014" name="Nat. Genet.">
        <title>A reference genome for common bean and genome-wide analysis of dual domestications.</title>
        <authorList>
            <person name="Schmutz J."/>
            <person name="McClean P.E."/>
            <person name="Mamidi S."/>
            <person name="Wu G.A."/>
            <person name="Cannon S.B."/>
            <person name="Grimwood J."/>
            <person name="Jenkins J."/>
            <person name="Shu S."/>
            <person name="Song Q."/>
            <person name="Chavarro C."/>
            <person name="Torres-Torres M."/>
            <person name="Geffroy V."/>
            <person name="Moghaddam S.M."/>
            <person name="Gao D."/>
            <person name="Abernathy B."/>
            <person name="Barry K."/>
            <person name="Blair M."/>
            <person name="Brick M.A."/>
            <person name="Chovatia M."/>
            <person name="Gepts P."/>
            <person name="Goodstein D.M."/>
            <person name="Gonzales M."/>
            <person name="Hellsten U."/>
            <person name="Hyten D.L."/>
            <person name="Jia G."/>
            <person name="Kelly J.D."/>
            <person name="Kudrna D."/>
            <person name="Lee R."/>
            <person name="Richard M.M."/>
            <person name="Miklas P.N."/>
            <person name="Osorno J.M."/>
            <person name="Rodrigues J."/>
            <person name="Thareau V."/>
            <person name="Urrea C.A."/>
            <person name="Wang M."/>
            <person name="Yu Y."/>
            <person name="Zhang M."/>
            <person name="Wing R.A."/>
            <person name="Cregan P.B."/>
            <person name="Rokhsar D.S."/>
            <person name="Jackson S.A."/>
        </authorList>
    </citation>
    <scope>NUCLEOTIDE SEQUENCE [LARGE SCALE GENOMIC DNA]</scope>
    <source>
        <strain evidence="14">cv. G19833</strain>
    </source>
</reference>
<evidence type="ECO:0000256" key="9">
    <source>
        <dbReference type="ARBA" id="ARBA00023136"/>
    </source>
</evidence>
<dbReference type="InterPro" id="IPR034001">
    <property type="entry name" value="ABCG_PDR_1"/>
</dbReference>
<dbReference type="InterPro" id="IPR013581">
    <property type="entry name" value="PDR_assoc"/>
</dbReference>
<keyword evidence="6" id="KW-0547">Nucleotide-binding</keyword>
<dbReference type="Gramene" id="ESW34863">
    <property type="protein sequence ID" value="ESW34863"/>
    <property type="gene ID" value="PHAVU_001G187900g"/>
</dbReference>
<dbReference type="GO" id="GO:0140359">
    <property type="term" value="F:ABC-type transporter activity"/>
    <property type="evidence" value="ECO:0007669"/>
    <property type="project" value="InterPro"/>
</dbReference>
<evidence type="ECO:0000256" key="10">
    <source>
        <dbReference type="SAM" id="MobiDB-lite"/>
    </source>
</evidence>